<dbReference type="GO" id="GO:0005737">
    <property type="term" value="C:cytoplasm"/>
    <property type="evidence" value="ECO:0007669"/>
    <property type="project" value="TreeGrafter"/>
</dbReference>
<dbReference type="PROSITE" id="PS50404">
    <property type="entry name" value="GST_NTER"/>
    <property type="match status" value="1"/>
</dbReference>
<sequence length="225" mass="25137">MTEARKVYGSLNSPATLKVLALLFELDVPFEFVAVDLDAGEHKKKPFLSMSPFGEVPVVYEEGGIIFFESRTIMRCMAHQYGHKAGEEALIEWDSRKQAVVSNWVDVEDHHFEPPALKLIFELAIKPGKGLAPDEVAVAEAESELAKVLDVYEARLEKFTFLGSEKYTIVDVLHLPNMQSLLGTAAKKLIESRPRVSAWCSNILARPAWAKVIDMQKKAQDHSAI</sequence>
<dbReference type="FunFam" id="3.40.30.10:FF:000016">
    <property type="entry name" value="Glutathione S-transferase F2"/>
    <property type="match status" value="1"/>
</dbReference>
<comment type="catalytic activity">
    <reaction evidence="4">
        <text>RX + glutathione = an S-substituted glutathione + a halide anion + H(+)</text>
        <dbReference type="Rhea" id="RHEA:16437"/>
        <dbReference type="ChEBI" id="CHEBI:15378"/>
        <dbReference type="ChEBI" id="CHEBI:16042"/>
        <dbReference type="ChEBI" id="CHEBI:17792"/>
        <dbReference type="ChEBI" id="CHEBI:57925"/>
        <dbReference type="ChEBI" id="CHEBI:90779"/>
        <dbReference type="EC" id="2.5.1.18"/>
    </reaction>
</comment>
<evidence type="ECO:0000313" key="8">
    <source>
        <dbReference type="EMBL" id="KAF7119348.1"/>
    </source>
</evidence>
<dbReference type="Pfam" id="PF02798">
    <property type="entry name" value="GST_N"/>
    <property type="match status" value="1"/>
</dbReference>
<dbReference type="SUPFAM" id="SSF52833">
    <property type="entry name" value="Thioredoxin-like"/>
    <property type="match status" value="1"/>
</dbReference>
<dbReference type="AlphaFoldDB" id="A0A834L3B7"/>
<dbReference type="InterPro" id="IPR004046">
    <property type="entry name" value="GST_C"/>
</dbReference>
<dbReference type="Pfam" id="PF00043">
    <property type="entry name" value="GST_C"/>
    <property type="match status" value="1"/>
</dbReference>
<organism evidence="8 9">
    <name type="scientific">Rhododendron simsii</name>
    <name type="common">Sims's rhododendron</name>
    <dbReference type="NCBI Taxonomy" id="118357"/>
    <lineage>
        <taxon>Eukaryota</taxon>
        <taxon>Viridiplantae</taxon>
        <taxon>Streptophyta</taxon>
        <taxon>Embryophyta</taxon>
        <taxon>Tracheophyta</taxon>
        <taxon>Spermatophyta</taxon>
        <taxon>Magnoliopsida</taxon>
        <taxon>eudicotyledons</taxon>
        <taxon>Gunneridae</taxon>
        <taxon>Pentapetalae</taxon>
        <taxon>asterids</taxon>
        <taxon>Ericales</taxon>
        <taxon>Ericaceae</taxon>
        <taxon>Ericoideae</taxon>
        <taxon>Rhodoreae</taxon>
        <taxon>Rhododendron</taxon>
    </lineage>
</organism>
<dbReference type="PANTHER" id="PTHR43900:SF56">
    <property type="entry name" value="GLUTATHIONE TRANSFERASE"/>
    <property type="match status" value="1"/>
</dbReference>
<dbReference type="GO" id="GO:0009407">
    <property type="term" value="P:toxin catabolic process"/>
    <property type="evidence" value="ECO:0007669"/>
    <property type="project" value="UniProtKB-ARBA"/>
</dbReference>
<dbReference type="EC" id="2.5.1.18" evidence="2"/>
<evidence type="ECO:0000313" key="9">
    <source>
        <dbReference type="Proteomes" id="UP000626092"/>
    </source>
</evidence>
<evidence type="ECO:0000256" key="1">
    <source>
        <dbReference type="ARBA" id="ARBA00010128"/>
    </source>
</evidence>
<feature type="domain" description="GST N-terminal" evidence="6">
    <location>
        <begin position="3"/>
        <end position="85"/>
    </location>
</feature>
<keyword evidence="9" id="KW-1185">Reference proteome</keyword>
<comment type="similarity">
    <text evidence="1">Belongs to the GST superfamily. Phi family.</text>
</comment>
<dbReference type="SFLD" id="SFLDS00019">
    <property type="entry name" value="Glutathione_Transferase_(cytos"/>
    <property type="match status" value="1"/>
</dbReference>
<keyword evidence="3" id="KW-0808">Transferase</keyword>
<dbReference type="GO" id="GO:0006749">
    <property type="term" value="P:glutathione metabolic process"/>
    <property type="evidence" value="ECO:0007669"/>
    <property type="project" value="TreeGrafter"/>
</dbReference>
<dbReference type="PROSITE" id="PS50405">
    <property type="entry name" value="GST_CTER"/>
    <property type="match status" value="1"/>
</dbReference>
<dbReference type="InterPro" id="IPR036249">
    <property type="entry name" value="Thioredoxin-like_sf"/>
</dbReference>
<dbReference type="OrthoDB" id="249703at2759"/>
<dbReference type="InterPro" id="IPR004045">
    <property type="entry name" value="Glutathione_S-Trfase_N"/>
</dbReference>
<feature type="domain" description="GST C-terminal" evidence="7">
    <location>
        <begin position="94"/>
        <end position="225"/>
    </location>
</feature>
<evidence type="ECO:0000256" key="2">
    <source>
        <dbReference type="ARBA" id="ARBA00012452"/>
    </source>
</evidence>
<dbReference type="EMBL" id="WJXA01000013">
    <property type="protein sequence ID" value="KAF7119348.1"/>
    <property type="molecule type" value="Genomic_DNA"/>
</dbReference>
<accession>A0A834L3B7</accession>
<dbReference type="GO" id="GO:0004364">
    <property type="term" value="F:glutathione transferase activity"/>
    <property type="evidence" value="ECO:0007669"/>
    <property type="project" value="UniProtKB-EC"/>
</dbReference>
<protein>
    <recommendedName>
        <fullName evidence="2">glutathione transferase</fullName>
        <ecNumber evidence="2">2.5.1.18</ecNumber>
    </recommendedName>
    <alternativeName>
        <fullName evidence="5">GST class-phi</fullName>
    </alternativeName>
</protein>
<dbReference type="FunFam" id="1.20.1050.10:FF:000004">
    <property type="entry name" value="Glutathione S-transferase F2"/>
    <property type="match status" value="1"/>
</dbReference>
<name>A0A834L3B7_RHOSS</name>
<evidence type="ECO:0000259" key="7">
    <source>
        <dbReference type="PROSITE" id="PS50405"/>
    </source>
</evidence>
<dbReference type="Proteomes" id="UP000626092">
    <property type="component" value="Unassembled WGS sequence"/>
</dbReference>
<dbReference type="Gene3D" id="3.40.30.10">
    <property type="entry name" value="Glutaredoxin"/>
    <property type="match status" value="1"/>
</dbReference>
<comment type="caution">
    <text evidence="8">The sequence shown here is derived from an EMBL/GenBank/DDBJ whole genome shotgun (WGS) entry which is preliminary data.</text>
</comment>
<evidence type="ECO:0000259" key="6">
    <source>
        <dbReference type="PROSITE" id="PS50404"/>
    </source>
</evidence>
<gene>
    <name evidence="8" type="ORF">RHSIM_Rhsim13G0014200</name>
</gene>
<dbReference type="InterPro" id="IPR040079">
    <property type="entry name" value="Glutathione_S-Trfase"/>
</dbReference>
<evidence type="ECO:0000256" key="4">
    <source>
        <dbReference type="ARBA" id="ARBA00047960"/>
    </source>
</evidence>
<dbReference type="CDD" id="cd03187">
    <property type="entry name" value="GST_C_Phi"/>
    <property type="match status" value="1"/>
</dbReference>
<dbReference type="GO" id="GO:0043295">
    <property type="term" value="F:glutathione binding"/>
    <property type="evidence" value="ECO:0007669"/>
    <property type="project" value="TreeGrafter"/>
</dbReference>
<evidence type="ECO:0000256" key="3">
    <source>
        <dbReference type="ARBA" id="ARBA00022679"/>
    </source>
</evidence>
<evidence type="ECO:0000256" key="5">
    <source>
        <dbReference type="ARBA" id="ARBA00081070"/>
    </source>
</evidence>
<dbReference type="SUPFAM" id="SSF47616">
    <property type="entry name" value="GST C-terminal domain-like"/>
    <property type="match status" value="1"/>
</dbReference>
<dbReference type="InterPro" id="IPR036282">
    <property type="entry name" value="Glutathione-S-Trfase_C_sf"/>
</dbReference>
<reference evidence="8" key="1">
    <citation type="submission" date="2019-11" db="EMBL/GenBank/DDBJ databases">
        <authorList>
            <person name="Liu Y."/>
            <person name="Hou J."/>
            <person name="Li T.-Q."/>
            <person name="Guan C.-H."/>
            <person name="Wu X."/>
            <person name="Wu H.-Z."/>
            <person name="Ling F."/>
            <person name="Zhang R."/>
            <person name="Shi X.-G."/>
            <person name="Ren J.-P."/>
            <person name="Chen E.-F."/>
            <person name="Sun J.-M."/>
        </authorList>
    </citation>
    <scope>NUCLEOTIDE SEQUENCE</scope>
    <source>
        <strain evidence="8">Adult_tree_wgs_1</strain>
        <tissue evidence="8">Leaves</tissue>
    </source>
</reference>
<dbReference type="InterPro" id="IPR010987">
    <property type="entry name" value="Glutathione-S-Trfase_C-like"/>
</dbReference>
<dbReference type="Gene3D" id="1.20.1050.10">
    <property type="match status" value="1"/>
</dbReference>
<proteinExistence type="inferred from homology"/>
<dbReference type="SFLD" id="SFLDG00358">
    <property type="entry name" value="Main_(cytGST)"/>
    <property type="match status" value="1"/>
</dbReference>
<dbReference type="PANTHER" id="PTHR43900">
    <property type="entry name" value="GLUTATHIONE S-TRANSFERASE RHO"/>
    <property type="match status" value="1"/>
</dbReference>
<dbReference type="InterPro" id="IPR034347">
    <property type="entry name" value="GST_Phi_C"/>
</dbReference>